<accession>A0AAD7DE48</accession>
<gene>
    <name evidence="1" type="ORF">B0H17DRAFT_673898</name>
</gene>
<name>A0AAD7DE48_MYCRO</name>
<evidence type="ECO:0000313" key="1">
    <source>
        <dbReference type="EMBL" id="KAJ7688162.1"/>
    </source>
</evidence>
<dbReference type="AlphaFoldDB" id="A0AAD7DE48"/>
<keyword evidence="2" id="KW-1185">Reference proteome</keyword>
<evidence type="ECO:0000313" key="2">
    <source>
        <dbReference type="Proteomes" id="UP001221757"/>
    </source>
</evidence>
<dbReference type="EMBL" id="JARKIE010000081">
    <property type="protein sequence ID" value="KAJ7688162.1"/>
    <property type="molecule type" value="Genomic_DNA"/>
</dbReference>
<protein>
    <submittedName>
        <fullName evidence="1">Uncharacterized protein</fullName>
    </submittedName>
</protein>
<proteinExistence type="predicted"/>
<sequence>MGSSRERQPMGNESHPQLFDHCGSHWHMGDAPERLRMGAEYHIPCFDCSAPSQRPPADGNRQGRAPDRSAVGAIDQAEDYDSWAEASADIQASLPSRGAGPRAHLSRTDWRLRLVCGLDDIAESLLAYLASYSGIERLELEKITHAGSREASDRLADYFLASVLPHHTASLMVLSCCAPYESRWSFGPHSVDAILQLHKLTSLAMSVNLADVLDEPLINTVDLLLRNVPLLPELQDIFIYGTITEPIRGAWCGNCIYGLDLA</sequence>
<organism evidence="1 2">
    <name type="scientific">Mycena rosella</name>
    <name type="common">Pink bonnet</name>
    <name type="synonym">Agaricus rosellus</name>
    <dbReference type="NCBI Taxonomy" id="1033263"/>
    <lineage>
        <taxon>Eukaryota</taxon>
        <taxon>Fungi</taxon>
        <taxon>Dikarya</taxon>
        <taxon>Basidiomycota</taxon>
        <taxon>Agaricomycotina</taxon>
        <taxon>Agaricomycetes</taxon>
        <taxon>Agaricomycetidae</taxon>
        <taxon>Agaricales</taxon>
        <taxon>Marasmiineae</taxon>
        <taxon>Mycenaceae</taxon>
        <taxon>Mycena</taxon>
    </lineage>
</organism>
<reference evidence="1" key="1">
    <citation type="submission" date="2023-03" db="EMBL/GenBank/DDBJ databases">
        <title>Massive genome expansion in bonnet fungi (Mycena s.s.) driven by repeated elements and novel gene families across ecological guilds.</title>
        <authorList>
            <consortium name="Lawrence Berkeley National Laboratory"/>
            <person name="Harder C.B."/>
            <person name="Miyauchi S."/>
            <person name="Viragh M."/>
            <person name="Kuo A."/>
            <person name="Thoen E."/>
            <person name="Andreopoulos B."/>
            <person name="Lu D."/>
            <person name="Skrede I."/>
            <person name="Drula E."/>
            <person name="Henrissat B."/>
            <person name="Morin E."/>
            <person name="Kohler A."/>
            <person name="Barry K."/>
            <person name="LaButti K."/>
            <person name="Morin E."/>
            <person name="Salamov A."/>
            <person name="Lipzen A."/>
            <person name="Mereny Z."/>
            <person name="Hegedus B."/>
            <person name="Baldrian P."/>
            <person name="Stursova M."/>
            <person name="Weitz H."/>
            <person name="Taylor A."/>
            <person name="Grigoriev I.V."/>
            <person name="Nagy L.G."/>
            <person name="Martin F."/>
            <person name="Kauserud H."/>
        </authorList>
    </citation>
    <scope>NUCLEOTIDE SEQUENCE</scope>
    <source>
        <strain evidence="1">CBHHK067</strain>
    </source>
</reference>
<dbReference type="Proteomes" id="UP001221757">
    <property type="component" value="Unassembled WGS sequence"/>
</dbReference>
<comment type="caution">
    <text evidence="1">The sequence shown here is derived from an EMBL/GenBank/DDBJ whole genome shotgun (WGS) entry which is preliminary data.</text>
</comment>